<evidence type="ECO:0000313" key="9">
    <source>
        <dbReference type="Proteomes" id="UP000568158"/>
    </source>
</evidence>
<evidence type="ECO:0000256" key="2">
    <source>
        <dbReference type="ARBA" id="ARBA00006325"/>
    </source>
</evidence>
<proteinExistence type="inferred from homology"/>
<keyword evidence="5 6" id="KW-0472">Membrane</keyword>
<dbReference type="EMBL" id="JABCYN010000005">
    <property type="protein sequence ID" value="KAF6015914.1"/>
    <property type="molecule type" value="Genomic_DNA"/>
</dbReference>
<dbReference type="KEGG" id="bbrx:BRETT_003274"/>
<dbReference type="Proteomes" id="UP000568158">
    <property type="component" value="Unassembled WGS sequence"/>
</dbReference>
<name>A0A8H6BR78_DEKBR</name>
<comment type="similarity">
    <text evidence="2">Belongs to the TMEM170 family.</text>
</comment>
<feature type="transmembrane region" description="Helical" evidence="6">
    <location>
        <begin position="175"/>
        <end position="194"/>
    </location>
</feature>
<dbReference type="InterPro" id="IPR019334">
    <property type="entry name" value="TMEM170A/B/YPR153W-like"/>
</dbReference>
<gene>
    <name evidence="8" type="ORF">BRETT_003274</name>
    <name evidence="7" type="ORF">HII12_000477</name>
</gene>
<evidence type="ECO:0000256" key="1">
    <source>
        <dbReference type="ARBA" id="ARBA00004141"/>
    </source>
</evidence>
<dbReference type="EMBL" id="CP063137">
    <property type="protein sequence ID" value="QOU23083.1"/>
    <property type="molecule type" value="Genomic_DNA"/>
</dbReference>
<dbReference type="AlphaFoldDB" id="A0A8H6BR78"/>
<protein>
    <submittedName>
        <fullName evidence="7">Uncharacterized protein</fullName>
    </submittedName>
</protein>
<reference evidence="8" key="3">
    <citation type="journal article" name="BMC Genomics">
        <title>New genome assemblies reveal patterns of domestication and adaptation across Brettanomyces (Dekkera) species.</title>
        <authorList>
            <person name="Roach M.J."/>
            <person name="Borneman A.R."/>
        </authorList>
    </citation>
    <scope>NUCLEOTIDE SEQUENCE</scope>
    <source>
        <strain evidence="8">UCD 2041</strain>
    </source>
</reference>
<feature type="transmembrane region" description="Helical" evidence="6">
    <location>
        <begin position="132"/>
        <end position="163"/>
    </location>
</feature>
<accession>A0A8H6BR78</accession>
<keyword evidence="3 6" id="KW-0812">Transmembrane</keyword>
<evidence type="ECO:0000256" key="5">
    <source>
        <dbReference type="ARBA" id="ARBA00023136"/>
    </source>
</evidence>
<sequence>MSYGLSHTNRVEYYSSNDEVPVGYVTPSFPSLYLPLGSSKMKYDRSVLYYSSDVWKFFVLWSMIIMAGFYTATAILIIFTHYKKSTYTEYTKNLSWWNGRSNEGALRDQVENLSHGSKRSLASQMIKESSRFLLLIVAVYVFIGVFEGFVSGSLIGILAGAIYNSAQLKMTTWIPFAYSLVVAAFNIVSSYSLTGSLM</sequence>
<reference evidence="7 9" key="1">
    <citation type="journal article" date="2020" name="Appl. Microbiol. Biotechnol.">
        <title>Targeted gene deletion in Brettanomyces bruxellensis with an expression-free CRISPR-Cas9 system.</title>
        <authorList>
            <person name="Varela C."/>
            <person name="Bartel C."/>
            <person name="Onetto C."/>
            <person name="Borneman A."/>
        </authorList>
    </citation>
    <scope>NUCLEOTIDE SEQUENCE [LARGE SCALE GENOMIC DNA]</scope>
    <source>
        <strain evidence="7 9">AWRI1613</strain>
    </source>
</reference>
<dbReference type="PANTHER" id="PTHR22779:SF6">
    <property type="entry name" value="SD17342P"/>
    <property type="match status" value="1"/>
</dbReference>
<dbReference type="RefSeq" id="XP_041139576.1">
    <property type="nucleotide sequence ID" value="XM_041281785.1"/>
</dbReference>
<comment type="subcellular location">
    <subcellularLocation>
        <location evidence="1">Membrane</location>
        <topology evidence="1">Multi-pass membrane protein</topology>
    </subcellularLocation>
</comment>
<evidence type="ECO:0000256" key="6">
    <source>
        <dbReference type="SAM" id="Phobius"/>
    </source>
</evidence>
<dbReference type="GO" id="GO:0016020">
    <property type="term" value="C:membrane"/>
    <property type="evidence" value="ECO:0007669"/>
    <property type="project" value="UniProtKB-SubCell"/>
</dbReference>
<dbReference type="GeneID" id="64575198"/>
<keyword evidence="4 6" id="KW-1133">Transmembrane helix</keyword>
<organism evidence="7 9">
    <name type="scientific">Dekkera bruxellensis</name>
    <name type="common">Brettanomyces custersii</name>
    <dbReference type="NCBI Taxonomy" id="5007"/>
    <lineage>
        <taxon>Eukaryota</taxon>
        <taxon>Fungi</taxon>
        <taxon>Dikarya</taxon>
        <taxon>Ascomycota</taxon>
        <taxon>Saccharomycotina</taxon>
        <taxon>Pichiomycetes</taxon>
        <taxon>Pichiales</taxon>
        <taxon>Pichiaceae</taxon>
        <taxon>Brettanomyces</taxon>
    </lineage>
</organism>
<evidence type="ECO:0000313" key="7">
    <source>
        <dbReference type="EMBL" id="KAF6015914.1"/>
    </source>
</evidence>
<dbReference type="PANTHER" id="PTHR22779">
    <property type="entry name" value="SD17342P"/>
    <property type="match status" value="1"/>
</dbReference>
<reference evidence="8" key="2">
    <citation type="submission" date="2020-10" db="EMBL/GenBank/DDBJ databases">
        <authorList>
            <person name="Palmer J.M."/>
        </authorList>
    </citation>
    <scope>NUCLEOTIDE SEQUENCE</scope>
    <source>
        <strain evidence="8">UCD 2041</strain>
    </source>
</reference>
<dbReference type="Proteomes" id="UP000663131">
    <property type="component" value="Chromosome 9"/>
</dbReference>
<dbReference type="OrthoDB" id="2131401at2759"/>
<feature type="transmembrane region" description="Helical" evidence="6">
    <location>
        <begin position="58"/>
        <end position="79"/>
    </location>
</feature>
<evidence type="ECO:0000313" key="8">
    <source>
        <dbReference type="EMBL" id="QOU23083.1"/>
    </source>
</evidence>
<evidence type="ECO:0000256" key="4">
    <source>
        <dbReference type="ARBA" id="ARBA00022989"/>
    </source>
</evidence>
<evidence type="ECO:0000256" key="3">
    <source>
        <dbReference type="ARBA" id="ARBA00022692"/>
    </source>
</evidence>